<gene>
    <name evidence="1" type="ORF">CPT_Paso_054</name>
</gene>
<dbReference type="EMBL" id="MT708546">
    <property type="protein sequence ID" value="QOE32171.1"/>
    <property type="molecule type" value="Genomic_DNA"/>
</dbReference>
<reference evidence="1 2" key="1">
    <citation type="submission" date="2020-07" db="EMBL/GenBank/DDBJ databases">
        <title>Complete genome sequence of Rhizobium japonicum phage Paso.</title>
        <authorList>
            <person name="McBee D.B."/>
            <person name="Ravindran A."/>
            <person name="Newkirk H."/>
            <person name="Gonzalez C."/>
            <person name="Young R."/>
            <person name="Liu M."/>
        </authorList>
    </citation>
    <scope>NUCLEOTIDE SEQUENCE [LARGE SCALE GENOMIC DNA]</scope>
</reference>
<evidence type="ECO:0000313" key="2">
    <source>
        <dbReference type="Proteomes" id="UP000516513"/>
    </source>
</evidence>
<name>A0A7L8G606_9CAUD</name>
<organism evidence="1 2">
    <name type="scientific">Rhizobium phage Paso</name>
    <dbReference type="NCBI Taxonomy" id="2767574"/>
    <lineage>
        <taxon>Viruses</taxon>
        <taxon>Duplodnaviria</taxon>
        <taxon>Heunggongvirae</taxon>
        <taxon>Uroviricota</taxon>
        <taxon>Caudoviricetes</taxon>
        <taxon>Autographivirales</taxon>
        <taxon>Dunnvirinae</taxon>
        <taxon>Pasovirus</taxon>
        <taxon>Pasovirus paso</taxon>
    </lineage>
</organism>
<protein>
    <submittedName>
        <fullName evidence="1">Uncharacterized protein</fullName>
    </submittedName>
</protein>
<accession>A0A7L8G606</accession>
<proteinExistence type="predicted"/>
<evidence type="ECO:0000313" key="1">
    <source>
        <dbReference type="EMBL" id="QOE32171.1"/>
    </source>
</evidence>
<keyword evidence="2" id="KW-1185">Reference proteome</keyword>
<dbReference type="Proteomes" id="UP000516513">
    <property type="component" value="Segment"/>
</dbReference>
<sequence>MALNRVTKQFTVSASANTWVQVPLAQTGKLFVVRTSTKASVKAPQDPIEVALSVAAPTGAGTLLPSGEATQCNITNAATHTLWVRRTTANVAGGVKLDIDPLLNGNVLTVTA</sequence>